<dbReference type="Proteomes" id="UP000001817">
    <property type="component" value="Chromosome 2"/>
</dbReference>
<dbReference type="AlphaFoldDB" id="Q13RR2"/>
<protein>
    <recommendedName>
        <fullName evidence="3">Arylsulfatase</fullName>
    </recommendedName>
</protein>
<accession>Q13RR2</accession>
<sequence>MKTTNRHHTMHLIHATSPRHTAMRISFLHTMDGNRQVFEQAAKTLGMRAEDLHHEVRADLREAVTQTGTFSSELKAETNQRLLALAAHSDAVILTCATLGPAVADIGHSPVPIVRADIALAAAAAEAGGKIVVLCAAESAVESTRKLFVEQASGNNASVEVVHLPEVWALFKAGALDACLAAIALAADDAYEAGATVVAFAHPWMAPGADLVRKGRRPLDSPSAALRAAAQRFSESSASSAKASFR</sequence>
<evidence type="ECO:0000313" key="2">
    <source>
        <dbReference type="Proteomes" id="UP000001817"/>
    </source>
</evidence>
<gene>
    <name evidence="1" type="ORF">Bxe_B2768</name>
</gene>
<proteinExistence type="predicted"/>
<reference evidence="1 2" key="1">
    <citation type="journal article" date="2006" name="Proc. Natl. Acad. Sci. U.S.A.">
        <title>Burkholderia xenovorans LB400 harbors a multi-replicon, 9.73-Mbp genome shaped for versatility.</title>
        <authorList>
            <person name="Chain P.S."/>
            <person name="Denef V.J."/>
            <person name="Konstantinidis K.T."/>
            <person name="Vergez L.M."/>
            <person name="Agullo L."/>
            <person name="Reyes V.L."/>
            <person name="Hauser L."/>
            <person name="Cordova M."/>
            <person name="Gomez L."/>
            <person name="Gonzalez M."/>
            <person name="Land M."/>
            <person name="Lao V."/>
            <person name="Larimer F."/>
            <person name="LiPuma J.J."/>
            <person name="Mahenthiralingam E."/>
            <person name="Malfatti S.A."/>
            <person name="Marx C.J."/>
            <person name="Parnell J.J."/>
            <person name="Ramette A."/>
            <person name="Richardson P."/>
            <person name="Seeger M."/>
            <person name="Smith D."/>
            <person name="Spilker T."/>
            <person name="Sul W.J."/>
            <person name="Tsoi T.V."/>
            <person name="Ulrich L.E."/>
            <person name="Zhulin I.B."/>
            <person name="Tiedje J.M."/>
        </authorList>
    </citation>
    <scope>NUCLEOTIDE SEQUENCE [LARGE SCALE GENOMIC DNA]</scope>
    <source>
        <strain evidence="1 2">LB400</strain>
    </source>
</reference>
<evidence type="ECO:0008006" key="3">
    <source>
        <dbReference type="Google" id="ProtNLM"/>
    </source>
</evidence>
<dbReference type="KEGG" id="bxe:Bxe_B2768"/>
<keyword evidence="2" id="KW-1185">Reference proteome</keyword>
<dbReference type="STRING" id="266265.Bxe_B2768"/>
<organism evidence="1 2">
    <name type="scientific">Paraburkholderia xenovorans (strain LB400)</name>
    <dbReference type="NCBI Taxonomy" id="266265"/>
    <lineage>
        <taxon>Bacteria</taxon>
        <taxon>Pseudomonadati</taxon>
        <taxon>Pseudomonadota</taxon>
        <taxon>Betaproteobacteria</taxon>
        <taxon>Burkholderiales</taxon>
        <taxon>Burkholderiaceae</taxon>
        <taxon>Paraburkholderia</taxon>
    </lineage>
</organism>
<name>Q13RR2_PARXL</name>
<dbReference type="eggNOG" id="COG4126">
    <property type="taxonomic scope" value="Bacteria"/>
</dbReference>
<dbReference type="EMBL" id="CP000271">
    <property type="protein sequence ID" value="ABE33227.1"/>
    <property type="molecule type" value="Genomic_DNA"/>
</dbReference>
<evidence type="ECO:0000313" key="1">
    <source>
        <dbReference type="EMBL" id="ABE33227.1"/>
    </source>
</evidence>